<feature type="repeat" description="ANK" evidence="12">
    <location>
        <begin position="178"/>
        <end position="210"/>
    </location>
</feature>
<dbReference type="EC" id="2.3.1.225" evidence="13"/>
<dbReference type="PROSITE" id="PS50088">
    <property type="entry name" value="ANK_REPEAT"/>
    <property type="match status" value="4"/>
</dbReference>
<evidence type="ECO:0000256" key="2">
    <source>
        <dbReference type="ARBA" id="ARBA00004520"/>
    </source>
</evidence>
<evidence type="ECO:0000256" key="7">
    <source>
        <dbReference type="ARBA" id="ARBA00023043"/>
    </source>
</evidence>
<evidence type="ECO:0000256" key="14">
    <source>
        <dbReference type="SAM" id="MobiDB-lite"/>
    </source>
</evidence>
<dbReference type="OrthoDB" id="6781668at2759"/>
<evidence type="ECO:0000256" key="13">
    <source>
        <dbReference type="RuleBase" id="RU079119"/>
    </source>
</evidence>
<keyword evidence="8 13" id="KW-0472">Membrane</keyword>
<evidence type="ECO:0000313" key="16">
    <source>
        <dbReference type="EMBL" id="PSK60153.1"/>
    </source>
</evidence>
<evidence type="ECO:0000313" key="17">
    <source>
        <dbReference type="Proteomes" id="UP000243723"/>
    </source>
</evidence>
<feature type="domain" description="Palmitoyltransferase DHHC" evidence="15">
    <location>
        <begin position="431"/>
        <end position="569"/>
    </location>
</feature>
<evidence type="ECO:0000256" key="10">
    <source>
        <dbReference type="ARBA" id="ARBA00023288"/>
    </source>
</evidence>
<feature type="transmembrane region" description="Helical" evidence="13">
    <location>
        <begin position="352"/>
        <end position="370"/>
    </location>
</feature>
<gene>
    <name evidence="16" type="ORF">B9Z65_1051</name>
</gene>
<dbReference type="GO" id="GO:0031901">
    <property type="term" value="C:early endosome membrane"/>
    <property type="evidence" value="ECO:0007669"/>
    <property type="project" value="UniProtKB-SubCell"/>
</dbReference>
<keyword evidence="13" id="KW-0012">Acyltransferase</keyword>
<dbReference type="InterPro" id="IPR001594">
    <property type="entry name" value="Palmitoyltrfase_DHHC"/>
</dbReference>
<evidence type="ECO:0000256" key="11">
    <source>
        <dbReference type="ARBA" id="ARBA00048048"/>
    </source>
</evidence>
<evidence type="ECO:0000256" key="3">
    <source>
        <dbReference type="ARBA" id="ARBA00010104"/>
    </source>
</evidence>
<dbReference type="Gene3D" id="1.25.40.20">
    <property type="entry name" value="Ankyrin repeat-containing domain"/>
    <property type="match status" value="2"/>
</dbReference>
<dbReference type="Pfam" id="PF13637">
    <property type="entry name" value="Ank_4"/>
    <property type="match status" value="1"/>
</dbReference>
<evidence type="ECO:0000256" key="12">
    <source>
        <dbReference type="PROSITE-ProRule" id="PRU00023"/>
    </source>
</evidence>
<dbReference type="EMBL" id="NHZQ01000003">
    <property type="protein sequence ID" value="PSK60153.1"/>
    <property type="molecule type" value="Genomic_DNA"/>
</dbReference>
<dbReference type="PROSITE" id="PS50297">
    <property type="entry name" value="ANK_REP_REGION"/>
    <property type="match status" value="3"/>
</dbReference>
<feature type="transmembrane region" description="Helical" evidence="13">
    <location>
        <begin position="480"/>
        <end position="502"/>
    </location>
</feature>
<dbReference type="Pfam" id="PF12796">
    <property type="entry name" value="Ank_2"/>
    <property type="match status" value="1"/>
</dbReference>
<comment type="catalytic activity">
    <reaction evidence="11 13">
        <text>L-cysteinyl-[protein] + hexadecanoyl-CoA = S-hexadecanoyl-L-cysteinyl-[protein] + CoA</text>
        <dbReference type="Rhea" id="RHEA:36683"/>
        <dbReference type="Rhea" id="RHEA-COMP:10131"/>
        <dbReference type="Rhea" id="RHEA-COMP:11032"/>
        <dbReference type="ChEBI" id="CHEBI:29950"/>
        <dbReference type="ChEBI" id="CHEBI:57287"/>
        <dbReference type="ChEBI" id="CHEBI:57379"/>
        <dbReference type="ChEBI" id="CHEBI:74151"/>
        <dbReference type="EC" id="2.3.1.225"/>
    </reaction>
</comment>
<keyword evidence="6 13" id="KW-1133">Transmembrane helix</keyword>
<comment type="subcellular location">
    <subcellularLocation>
        <location evidence="2">Early endosome membrane</location>
        <topology evidence="2">Multi-pass membrane protein</topology>
    </subcellularLocation>
</comment>
<sequence length="733" mass="80603">MHTKSPSSASNGGPRDVTKISTESSDGAQHELEDIKSAKPALPIEEDLMGLARLGELRGIQKLFDSGKYNANSADEQGITALHWAAINGHYALCHFLLQTGADPNAKGGDAVATPVLWASRKCQLDVVNLLLENGADPLITDDAGYNLLHCVTLDGNVFQLILLLHQPDIPVDSADSQGHTSLMWAAYKGYPACVDVLLRWGASVNATDQMGFTALHWALVKGNYGCIQKLVEYGADRFVANNEGKTPSVTAREMNTSSQWHRALIESGYDKKGNVKEFPLRVVKDRKAFLWRLFFFWPFVVLGVAIWIASSRPIYIGLPVALITCFGLQWLVAQTLRWAPSDFRHIHKTPYFAGVFAGTLAWAGIQYATRILPWTYLDSPLFNLFFIISYVSCAYFYFSTMLSDPGYVPKSASRGQTKSTITDLISHHAFDESHFCTSCMIRKPLRSKHCKRCARCVAREDHHCPWVDTCIGINNHRHFLLYLLSLLAGIALLIPLFLSYLTLLPAPPTSSAQDCTLLSPTLCTHFSKDPFTALLTAWSALQLTWVSMLLLVHLTQIARALTTFESMRGHAVSPLTSAIATGSLDPGAVGAAPLPSSSVAQNEAGKTKKKEGWWATWKRLLGLDAVISTALYGSRAEEMRRQRERNPYSHGCVRNCADFWCDFGLSDEGEGYGGRSGGVVGMVRGVVGRKGQSGIGLLGGERVDYRRLYSVPEGGMRYRRGGYESLPGGEEV</sequence>
<dbReference type="SMART" id="SM00248">
    <property type="entry name" value="ANK"/>
    <property type="match status" value="4"/>
</dbReference>
<dbReference type="SUPFAM" id="SSF48403">
    <property type="entry name" value="Ankyrin repeat"/>
    <property type="match status" value="1"/>
</dbReference>
<feature type="repeat" description="ANK" evidence="12">
    <location>
        <begin position="77"/>
        <end position="109"/>
    </location>
</feature>
<dbReference type="PROSITE" id="PS50216">
    <property type="entry name" value="DHHC"/>
    <property type="match status" value="1"/>
</dbReference>
<comment type="similarity">
    <text evidence="3">Belongs to the DHHC palmitoyltransferase family. AKR/ZDHHC17 subfamily.</text>
</comment>
<proteinExistence type="inferred from homology"/>
<organism evidence="16 17">
    <name type="scientific">Elsinoe australis</name>
    <dbReference type="NCBI Taxonomy" id="40998"/>
    <lineage>
        <taxon>Eukaryota</taxon>
        <taxon>Fungi</taxon>
        <taxon>Dikarya</taxon>
        <taxon>Ascomycota</taxon>
        <taxon>Pezizomycotina</taxon>
        <taxon>Dothideomycetes</taxon>
        <taxon>Dothideomycetidae</taxon>
        <taxon>Myriangiales</taxon>
        <taxon>Elsinoaceae</taxon>
        <taxon>Elsinoe</taxon>
    </lineage>
</organism>
<evidence type="ECO:0000256" key="4">
    <source>
        <dbReference type="ARBA" id="ARBA00022692"/>
    </source>
</evidence>
<reference evidence="16 17" key="1">
    <citation type="submission" date="2017-05" db="EMBL/GenBank/DDBJ databases">
        <title>Draft genome sequence of Elsinoe australis.</title>
        <authorList>
            <person name="Cheng Q."/>
        </authorList>
    </citation>
    <scope>NUCLEOTIDE SEQUENCE [LARGE SCALE GENOMIC DNA]</scope>
    <source>
        <strain evidence="16 17">NL1</strain>
    </source>
</reference>
<dbReference type="Proteomes" id="UP000243723">
    <property type="component" value="Unassembled WGS sequence"/>
</dbReference>
<keyword evidence="9" id="KW-0564">Palmitate</keyword>
<feature type="compositionally biased region" description="Polar residues" evidence="14">
    <location>
        <begin position="1"/>
        <end position="11"/>
    </location>
</feature>
<feature type="region of interest" description="Disordered" evidence="14">
    <location>
        <begin position="1"/>
        <end position="39"/>
    </location>
</feature>
<evidence type="ECO:0000259" key="15">
    <source>
        <dbReference type="Pfam" id="PF01529"/>
    </source>
</evidence>
<evidence type="ECO:0000256" key="6">
    <source>
        <dbReference type="ARBA" id="ARBA00022989"/>
    </source>
</evidence>
<keyword evidence="7 12" id="KW-0040">ANK repeat</keyword>
<evidence type="ECO:0000256" key="9">
    <source>
        <dbReference type="ARBA" id="ARBA00023139"/>
    </source>
</evidence>
<comment type="domain">
    <text evidence="13">The DHHC domain is required for palmitoyltransferase activity.</text>
</comment>
<protein>
    <recommendedName>
        <fullName evidence="13">Palmitoyltransferase</fullName>
        <ecNumber evidence="13">2.3.1.225</ecNumber>
    </recommendedName>
</protein>
<evidence type="ECO:0000256" key="5">
    <source>
        <dbReference type="ARBA" id="ARBA00022737"/>
    </source>
</evidence>
<comment type="function">
    <text evidence="1">Palmitoyltransferase specific for casein kinase 1.</text>
</comment>
<name>A0A2P8AI58_9PEZI</name>
<dbReference type="GO" id="GO:0019706">
    <property type="term" value="F:protein-cysteine S-palmitoyltransferase activity"/>
    <property type="evidence" value="ECO:0007669"/>
    <property type="project" value="UniProtKB-EC"/>
</dbReference>
<accession>A0A2P8AI58</accession>
<dbReference type="PRINTS" id="PR01415">
    <property type="entry name" value="ANKYRIN"/>
</dbReference>
<comment type="caution">
    <text evidence="16">The sequence shown here is derived from an EMBL/GenBank/DDBJ whole genome shotgun (WGS) entry which is preliminary data.</text>
</comment>
<feature type="transmembrane region" description="Helical" evidence="13">
    <location>
        <begin position="382"/>
        <end position="399"/>
    </location>
</feature>
<evidence type="ECO:0000256" key="1">
    <source>
        <dbReference type="ARBA" id="ARBA00002100"/>
    </source>
</evidence>
<feature type="repeat" description="ANK" evidence="12">
    <location>
        <begin position="111"/>
        <end position="143"/>
    </location>
</feature>
<dbReference type="AlphaFoldDB" id="A0A2P8AI58"/>
<dbReference type="Pfam" id="PF01529">
    <property type="entry name" value="DHHC"/>
    <property type="match status" value="1"/>
</dbReference>
<dbReference type="STRING" id="40998.A0A2P8AI58"/>
<feature type="transmembrane region" description="Helical" evidence="13">
    <location>
        <begin position="290"/>
        <end position="309"/>
    </location>
</feature>
<feature type="compositionally biased region" description="Basic and acidic residues" evidence="14">
    <location>
        <begin position="28"/>
        <end position="37"/>
    </location>
</feature>
<keyword evidence="13" id="KW-0808">Transferase</keyword>
<evidence type="ECO:0000256" key="8">
    <source>
        <dbReference type="ARBA" id="ARBA00023136"/>
    </source>
</evidence>
<feature type="transmembrane region" description="Helical" evidence="13">
    <location>
        <begin position="315"/>
        <end position="340"/>
    </location>
</feature>
<dbReference type="InterPro" id="IPR036770">
    <property type="entry name" value="Ankyrin_rpt-contain_sf"/>
</dbReference>
<keyword evidence="5" id="KW-0677">Repeat</keyword>
<keyword evidence="10" id="KW-0449">Lipoprotein</keyword>
<keyword evidence="17" id="KW-1185">Reference proteome</keyword>
<dbReference type="PANTHER" id="PTHR24161">
    <property type="entry name" value="ANK_REP_REGION DOMAIN-CONTAINING PROTEIN-RELATED"/>
    <property type="match status" value="1"/>
</dbReference>
<keyword evidence="4 13" id="KW-0812">Transmembrane</keyword>
<dbReference type="PANTHER" id="PTHR24161:SF85">
    <property type="entry name" value="PALMITOYLTRANSFERASE HIP14"/>
    <property type="match status" value="1"/>
</dbReference>
<feature type="transmembrane region" description="Helical" evidence="13">
    <location>
        <begin position="532"/>
        <end position="553"/>
    </location>
</feature>
<feature type="repeat" description="ANK" evidence="12">
    <location>
        <begin position="211"/>
        <end position="243"/>
    </location>
</feature>
<dbReference type="InterPro" id="IPR002110">
    <property type="entry name" value="Ankyrin_rpt"/>
</dbReference>